<feature type="signal peptide" evidence="8">
    <location>
        <begin position="1"/>
        <end position="21"/>
    </location>
</feature>
<organism evidence="10 11">
    <name type="scientific">Diplodia seriata</name>
    <dbReference type="NCBI Taxonomy" id="420778"/>
    <lineage>
        <taxon>Eukaryota</taxon>
        <taxon>Fungi</taxon>
        <taxon>Dikarya</taxon>
        <taxon>Ascomycota</taxon>
        <taxon>Pezizomycotina</taxon>
        <taxon>Dothideomycetes</taxon>
        <taxon>Dothideomycetes incertae sedis</taxon>
        <taxon>Botryosphaeriales</taxon>
        <taxon>Botryosphaeriaceae</taxon>
        <taxon>Diplodia</taxon>
    </lineage>
</organism>
<proteinExistence type="inferred from homology"/>
<evidence type="ECO:0000259" key="9">
    <source>
        <dbReference type="SMART" id="SM00813"/>
    </source>
</evidence>
<dbReference type="SMART" id="SM00813">
    <property type="entry name" value="Alpha-L-AF_C"/>
    <property type="match status" value="1"/>
</dbReference>
<protein>
    <recommendedName>
        <fullName evidence="4">non-reducing end alpha-L-arabinofuranosidase</fullName>
        <ecNumber evidence="4">3.2.1.55</ecNumber>
    </recommendedName>
</protein>
<accession>A0A0G2GUI6</accession>
<dbReference type="InterPro" id="IPR013780">
    <property type="entry name" value="Glyco_hydro_b"/>
</dbReference>
<comment type="caution">
    <text evidence="10">The sequence shown here is derived from an EMBL/GenBank/DDBJ whole genome shotgun (WGS) entry which is preliminary data.</text>
</comment>
<dbReference type="Gene3D" id="3.20.20.80">
    <property type="entry name" value="Glycosidases"/>
    <property type="match status" value="1"/>
</dbReference>
<sequence length="719" mass="80116">MLSSLSVGLFGLAILLPSTHARIPRLPRQVSTPQFINATATNVSSVALSINTKDTSLRNTTAPYLYGLMHEDISHSGDGGIYAELLTNRAFQGSNIEPKAVDGLAGNVIVSSENPVVPYGPVLTGWAPIGDVRLTLDVLHPLSDALPTVLQVDIPANATGEVGILNYGWWGMDVSPQTYNASFYVLANEPRYFDNQTTFTVSLRSNLTGETFVSEQIGPVKVSTFDYTQLNASIVNTVTAPNSNNTFALTMDASEVAGQTLYFGLFSLFPETFKDRPNGLRKDIAQAFYDMKPRFLRFPGGNNLEGVSVDTRWKWWKTIGPLKDRAGRPGNWNYFNTDGLGLMEYLEWCEDMEIEPVLAVYAGFSLDIWGQSGTDWPQDRMPEVLQEAIDELEFCMGDTSTKWGAKRAEYGHPEPFNIKFVEIGNEDWFSSTYPRRFTFMYDGLKAAYPNITYISTAYNENAEYTIDIPAGAYWDTHHYEEPSYFLGNFDFYDNWQTETDNEDVGVLLGEFSVYQLDTPDGVVNFSNPADVHVFYPRMISAIAEGVYALGGERNPKTVKLSSYAPSLQNRNWYNWTPNMISFEADPTKTVLSTSYWQQLLFAHYRGTETLPVTNTQGDFNPLYWQSSIEEETGSVYLKVINAGNQTMPLSVAIDAAYSKVNGTIMQHDDINGFNFVNNQTAIVPYPLGANGTALPAKSSNGSFIWNVPIHSITVLQFDL</sequence>
<name>A0A0G2GUI6_9PEZI</name>
<comment type="similarity">
    <text evidence="3">Belongs to the glycosyl hydrolase 51 family.</text>
</comment>
<evidence type="ECO:0000313" key="11">
    <source>
        <dbReference type="Proteomes" id="UP000034182"/>
    </source>
</evidence>
<evidence type="ECO:0000256" key="8">
    <source>
        <dbReference type="SAM" id="SignalP"/>
    </source>
</evidence>
<dbReference type="SUPFAM" id="SSF51011">
    <property type="entry name" value="Glycosyl hydrolase domain"/>
    <property type="match status" value="1"/>
</dbReference>
<dbReference type="EMBL" id="LAQI01000100">
    <property type="protein sequence ID" value="KKY20415.1"/>
    <property type="molecule type" value="Genomic_DNA"/>
</dbReference>
<dbReference type="GO" id="GO:0046556">
    <property type="term" value="F:alpha-L-arabinofuranosidase activity"/>
    <property type="evidence" value="ECO:0007669"/>
    <property type="project" value="UniProtKB-EC"/>
</dbReference>
<dbReference type="Pfam" id="PF06964">
    <property type="entry name" value="Alpha-L-AF_C"/>
    <property type="match status" value="1"/>
</dbReference>
<dbReference type="PANTHER" id="PTHR31776:SF0">
    <property type="entry name" value="ALPHA-L-ARABINOFURANOSIDASE 1"/>
    <property type="match status" value="1"/>
</dbReference>
<dbReference type="InterPro" id="IPR017853">
    <property type="entry name" value="GH"/>
</dbReference>
<keyword evidence="7" id="KW-0325">Glycoprotein</keyword>
<keyword evidence="5 8" id="KW-0732">Signal</keyword>
<evidence type="ECO:0000256" key="1">
    <source>
        <dbReference type="ARBA" id="ARBA00001462"/>
    </source>
</evidence>
<dbReference type="SUPFAM" id="SSF51445">
    <property type="entry name" value="(Trans)glycosidases"/>
    <property type="match status" value="1"/>
</dbReference>
<evidence type="ECO:0000313" key="10">
    <source>
        <dbReference type="EMBL" id="KKY20415.1"/>
    </source>
</evidence>
<dbReference type="InterPro" id="IPR010720">
    <property type="entry name" value="Alpha-L-AF_C"/>
</dbReference>
<dbReference type="AlphaFoldDB" id="A0A0G2GUI6"/>
<dbReference type="Proteomes" id="UP000034182">
    <property type="component" value="Unassembled WGS sequence"/>
</dbReference>
<evidence type="ECO:0000256" key="6">
    <source>
        <dbReference type="ARBA" id="ARBA00022801"/>
    </source>
</evidence>
<dbReference type="InterPro" id="IPR051563">
    <property type="entry name" value="Glycosyl_Hydrolase_51"/>
</dbReference>
<evidence type="ECO:0000256" key="5">
    <source>
        <dbReference type="ARBA" id="ARBA00022729"/>
    </source>
</evidence>
<gene>
    <name evidence="10" type="ORF">UCDDS831_g04757</name>
</gene>
<dbReference type="InterPro" id="IPR055235">
    <property type="entry name" value="ASD1_cat"/>
</dbReference>
<reference evidence="10 11" key="2">
    <citation type="submission" date="2015-05" db="EMBL/GenBank/DDBJ databases">
        <title>Distinctive expansion of gene families associated with plant cell wall degradation and secondary metabolism in the genomes of grapevine trunk pathogens.</title>
        <authorList>
            <person name="Lawrence D.P."/>
            <person name="Travadon R."/>
            <person name="Rolshausen P.E."/>
            <person name="Baumgartner K."/>
        </authorList>
    </citation>
    <scope>NUCLEOTIDE SEQUENCE [LARGE SCALE GENOMIC DNA]</scope>
    <source>
        <strain evidence="10">DS831</strain>
    </source>
</reference>
<comment type="pathway">
    <text evidence="2">Glycan metabolism; L-arabinan degradation.</text>
</comment>
<dbReference type="EC" id="3.2.1.55" evidence="4"/>
<evidence type="ECO:0000256" key="7">
    <source>
        <dbReference type="ARBA" id="ARBA00023180"/>
    </source>
</evidence>
<keyword evidence="6" id="KW-0378">Hydrolase</keyword>
<evidence type="ECO:0000256" key="4">
    <source>
        <dbReference type="ARBA" id="ARBA00012670"/>
    </source>
</evidence>
<dbReference type="UniPathway" id="UPA00667"/>
<dbReference type="PANTHER" id="PTHR31776">
    <property type="entry name" value="ALPHA-L-ARABINOFURANOSIDASE 1"/>
    <property type="match status" value="1"/>
</dbReference>
<dbReference type="GO" id="GO:0031222">
    <property type="term" value="P:arabinan catabolic process"/>
    <property type="evidence" value="ECO:0007669"/>
    <property type="project" value="UniProtKB-UniPathway"/>
</dbReference>
<reference evidence="10 11" key="1">
    <citation type="submission" date="2015-03" db="EMBL/GenBank/DDBJ databases">
        <authorList>
            <person name="Morales-Cruz A."/>
            <person name="Amrine K.C."/>
            <person name="Cantu D."/>
        </authorList>
    </citation>
    <scope>NUCLEOTIDE SEQUENCE [LARGE SCALE GENOMIC DNA]</scope>
    <source>
        <strain evidence="10">DS831</strain>
    </source>
</reference>
<feature type="chain" id="PRO_5002544788" description="non-reducing end alpha-L-arabinofuranosidase" evidence="8">
    <location>
        <begin position="22"/>
        <end position="719"/>
    </location>
</feature>
<dbReference type="Gene3D" id="2.60.40.1180">
    <property type="entry name" value="Golgi alpha-mannosidase II"/>
    <property type="match status" value="1"/>
</dbReference>
<dbReference type="Pfam" id="PF22848">
    <property type="entry name" value="ASD1_dom"/>
    <property type="match status" value="1"/>
</dbReference>
<evidence type="ECO:0000256" key="3">
    <source>
        <dbReference type="ARBA" id="ARBA00007186"/>
    </source>
</evidence>
<comment type="catalytic activity">
    <reaction evidence="1">
        <text>Hydrolysis of terminal non-reducing alpha-L-arabinofuranoside residues in alpha-L-arabinosides.</text>
        <dbReference type="EC" id="3.2.1.55"/>
    </reaction>
</comment>
<feature type="domain" description="Alpha-L-arabinofuranosidase C-terminal" evidence="9">
    <location>
        <begin position="533"/>
        <end position="698"/>
    </location>
</feature>
<evidence type="ECO:0000256" key="2">
    <source>
        <dbReference type="ARBA" id="ARBA00004834"/>
    </source>
</evidence>
<dbReference type="GO" id="GO:0046373">
    <property type="term" value="P:L-arabinose metabolic process"/>
    <property type="evidence" value="ECO:0007669"/>
    <property type="project" value="InterPro"/>
</dbReference>